<name>A0A8X8H4P8_9RHOB</name>
<dbReference type="PANTHER" id="PTHR45138">
    <property type="entry name" value="REGULATORY COMPONENTS OF SENSORY TRANSDUCTION SYSTEM"/>
    <property type="match status" value="1"/>
</dbReference>
<evidence type="ECO:0000256" key="2">
    <source>
        <dbReference type="ARBA" id="ARBA00034247"/>
    </source>
</evidence>
<keyword evidence="3" id="KW-0597">Phosphoprotein</keyword>
<comment type="catalytic activity">
    <reaction evidence="2">
        <text>2 GTP = 3',3'-c-di-GMP + 2 diphosphate</text>
        <dbReference type="Rhea" id="RHEA:24898"/>
        <dbReference type="ChEBI" id="CHEBI:33019"/>
        <dbReference type="ChEBI" id="CHEBI:37565"/>
        <dbReference type="ChEBI" id="CHEBI:58805"/>
        <dbReference type="EC" id="2.7.7.65"/>
    </reaction>
</comment>
<dbReference type="InterPro" id="IPR043128">
    <property type="entry name" value="Rev_trsase/Diguanyl_cyclase"/>
</dbReference>
<dbReference type="GO" id="GO:0005886">
    <property type="term" value="C:plasma membrane"/>
    <property type="evidence" value="ECO:0007669"/>
    <property type="project" value="TreeGrafter"/>
</dbReference>
<keyword evidence="7" id="KW-1185">Reference proteome</keyword>
<dbReference type="InterPro" id="IPR011006">
    <property type="entry name" value="CheY-like_superfamily"/>
</dbReference>
<proteinExistence type="predicted"/>
<dbReference type="EC" id="2.7.7.65" evidence="1"/>
<evidence type="ECO:0000313" key="6">
    <source>
        <dbReference type="EMBL" id="NUB46307.1"/>
    </source>
</evidence>
<organism evidence="6 7">
    <name type="scientific">Fertoeibacter niger</name>
    <dbReference type="NCBI Taxonomy" id="2656921"/>
    <lineage>
        <taxon>Bacteria</taxon>
        <taxon>Pseudomonadati</taxon>
        <taxon>Pseudomonadota</taxon>
        <taxon>Alphaproteobacteria</taxon>
        <taxon>Rhodobacterales</taxon>
        <taxon>Paracoccaceae</taxon>
        <taxon>Fertoeibacter</taxon>
    </lineage>
</organism>
<evidence type="ECO:0000259" key="4">
    <source>
        <dbReference type="PROSITE" id="PS50110"/>
    </source>
</evidence>
<dbReference type="GO" id="GO:0043709">
    <property type="term" value="P:cell adhesion involved in single-species biofilm formation"/>
    <property type="evidence" value="ECO:0007669"/>
    <property type="project" value="TreeGrafter"/>
</dbReference>
<dbReference type="InterPro" id="IPR029787">
    <property type="entry name" value="Nucleotide_cyclase"/>
</dbReference>
<dbReference type="RefSeq" id="WP_152828469.1">
    <property type="nucleotide sequence ID" value="NZ_WHUT02000013.1"/>
</dbReference>
<evidence type="ECO:0000256" key="3">
    <source>
        <dbReference type="PROSITE-ProRule" id="PRU00169"/>
    </source>
</evidence>
<accession>A0A8X8H4P8</accession>
<dbReference type="CDD" id="cd01949">
    <property type="entry name" value="GGDEF"/>
    <property type="match status" value="1"/>
</dbReference>
<feature type="domain" description="GGDEF" evidence="5">
    <location>
        <begin position="319"/>
        <end position="457"/>
    </location>
</feature>
<dbReference type="GO" id="GO:0000160">
    <property type="term" value="P:phosphorelay signal transduction system"/>
    <property type="evidence" value="ECO:0007669"/>
    <property type="project" value="InterPro"/>
</dbReference>
<dbReference type="Proteomes" id="UP000484076">
    <property type="component" value="Unassembled WGS sequence"/>
</dbReference>
<dbReference type="InterPro" id="IPR000160">
    <property type="entry name" value="GGDEF_dom"/>
</dbReference>
<sequence>MVGKILIVDDVATNRIVFKVKLGAAFYQPLLAADGAGGLALAREAQPDLILLDLMLPDMSGIDVLTRLRADPVTRDIPVVIFSATPEPAARLAAFRAGADDFLGKPIDDQTLLARLRSLLRARENPAELGTPATAALALGLAEPAAAFDPPGLIAFISGQVDAALRWRRDMAPLTGSRLALMTREDALAEGSFAPDVFVIDANLSGQGTGLRLLSELRSRMATRHAAICMLRPDACGEGAAMAFDLGADDVVPSGVAPAELALRLATLLRRKRRVDRLRNSVTNGLRLSVIDPLTGLYNRRYALPHLAAMAEQAQVAAKDFAVMVVDIDRFKAVNDRWGHATGDAVLVEVARRLAANLRPHDLLARIGGEEFLVGLADTGLAEACICAERLCHAVQERAVAVAGGSSVPVTVSIGLAVRDPARSLLQEPVAALVDRADRALLVAKAEGRNQVTISRSAA</sequence>
<dbReference type="SMART" id="SM00267">
    <property type="entry name" value="GGDEF"/>
    <property type="match status" value="1"/>
</dbReference>
<dbReference type="GO" id="GO:1902201">
    <property type="term" value="P:negative regulation of bacterial-type flagellum-dependent cell motility"/>
    <property type="evidence" value="ECO:0007669"/>
    <property type="project" value="TreeGrafter"/>
</dbReference>
<dbReference type="InterPro" id="IPR001789">
    <property type="entry name" value="Sig_transdc_resp-reg_receiver"/>
</dbReference>
<evidence type="ECO:0000313" key="7">
    <source>
        <dbReference type="Proteomes" id="UP000484076"/>
    </source>
</evidence>
<evidence type="ECO:0000259" key="5">
    <source>
        <dbReference type="PROSITE" id="PS50887"/>
    </source>
</evidence>
<dbReference type="SMART" id="SM00448">
    <property type="entry name" value="REC"/>
    <property type="match status" value="1"/>
</dbReference>
<dbReference type="AlphaFoldDB" id="A0A8X8H4P8"/>
<dbReference type="SUPFAM" id="SSF55073">
    <property type="entry name" value="Nucleotide cyclase"/>
    <property type="match status" value="1"/>
</dbReference>
<dbReference type="PROSITE" id="PS50110">
    <property type="entry name" value="RESPONSE_REGULATORY"/>
    <property type="match status" value="1"/>
</dbReference>
<dbReference type="PROSITE" id="PS50887">
    <property type="entry name" value="GGDEF"/>
    <property type="match status" value="1"/>
</dbReference>
<dbReference type="Gene3D" id="3.40.50.2300">
    <property type="match status" value="1"/>
</dbReference>
<gene>
    <name evidence="6" type="ORF">GEU84_018090</name>
</gene>
<dbReference type="Gene3D" id="3.30.70.270">
    <property type="match status" value="1"/>
</dbReference>
<dbReference type="PANTHER" id="PTHR45138:SF9">
    <property type="entry name" value="DIGUANYLATE CYCLASE DGCM-RELATED"/>
    <property type="match status" value="1"/>
</dbReference>
<dbReference type="FunFam" id="3.30.70.270:FF:000001">
    <property type="entry name" value="Diguanylate cyclase domain protein"/>
    <property type="match status" value="1"/>
</dbReference>
<dbReference type="NCBIfam" id="TIGR00254">
    <property type="entry name" value="GGDEF"/>
    <property type="match status" value="1"/>
</dbReference>
<comment type="caution">
    <text evidence="6">The sequence shown here is derived from an EMBL/GenBank/DDBJ whole genome shotgun (WGS) entry which is preliminary data.</text>
</comment>
<feature type="domain" description="Response regulatory" evidence="4">
    <location>
        <begin position="4"/>
        <end position="120"/>
    </location>
</feature>
<dbReference type="Pfam" id="PF00990">
    <property type="entry name" value="GGDEF"/>
    <property type="match status" value="1"/>
</dbReference>
<reference evidence="6" key="1">
    <citation type="submission" date="2020-05" db="EMBL/GenBank/DDBJ databases">
        <title>Fertoebacter nigrum gen. nov., sp. nov., a new member of the family Rhodobacteraceae.</title>
        <authorList>
            <person name="Szuroczki S."/>
            <person name="Abbaszade G."/>
            <person name="Buni D."/>
            <person name="Schumann P."/>
            <person name="Toth E."/>
        </authorList>
    </citation>
    <scope>NUCLEOTIDE SEQUENCE</scope>
    <source>
        <strain evidence="6">RG-N-1a</strain>
    </source>
</reference>
<feature type="modified residue" description="4-aspartylphosphate" evidence="3">
    <location>
        <position position="53"/>
    </location>
</feature>
<dbReference type="GO" id="GO:0052621">
    <property type="term" value="F:diguanylate cyclase activity"/>
    <property type="evidence" value="ECO:0007669"/>
    <property type="project" value="UniProtKB-EC"/>
</dbReference>
<dbReference type="EMBL" id="WHUT02000013">
    <property type="protein sequence ID" value="NUB46307.1"/>
    <property type="molecule type" value="Genomic_DNA"/>
</dbReference>
<dbReference type="InterPro" id="IPR050469">
    <property type="entry name" value="Diguanylate_Cyclase"/>
</dbReference>
<dbReference type="SUPFAM" id="SSF52172">
    <property type="entry name" value="CheY-like"/>
    <property type="match status" value="2"/>
</dbReference>
<protein>
    <recommendedName>
        <fullName evidence="1">diguanylate cyclase</fullName>
        <ecNumber evidence="1">2.7.7.65</ecNumber>
    </recommendedName>
</protein>
<dbReference type="Pfam" id="PF00072">
    <property type="entry name" value="Response_reg"/>
    <property type="match status" value="1"/>
</dbReference>
<evidence type="ECO:0000256" key="1">
    <source>
        <dbReference type="ARBA" id="ARBA00012528"/>
    </source>
</evidence>